<dbReference type="InterPro" id="IPR008909">
    <property type="entry name" value="DALR_anticod-bd"/>
</dbReference>
<evidence type="ECO:0000256" key="4">
    <source>
        <dbReference type="ARBA" id="ARBA00022490"/>
    </source>
</evidence>
<evidence type="ECO:0000256" key="10">
    <source>
        <dbReference type="ARBA" id="ARBA00047937"/>
    </source>
</evidence>
<keyword evidence="7 11" id="KW-0067">ATP-binding</keyword>
<dbReference type="InterPro" id="IPR006194">
    <property type="entry name" value="Gly-tRNA-synth_heterodimer"/>
</dbReference>
<keyword evidence="6 11" id="KW-0547">Nucleotide-binding</keyword>
<keyword evidence="14" id="KW-1185">Reference proteome</keyword>
<evidence type="ECO:0000256" key="8">
    <source>
        <dbReference type="ARBA" id="ARBA00022917"/>
    </source>
</evidence>
<dbReference type="HAMAP" id="MF_00255">
    <property type="entry name" value="Gly_tRNA_synth_beta"/>
    <property type="match status" value="1"/>
</dbReference>
<comment type="catalytic activity">
    <reaction evidence="10 11">
        <text>tRNA(Gly) + glycine + ATP = glycyl-tRNA(Gly) + AMP + diphosphate</text>
        <dbReference type="Rhea" id="RHEA:16013"/>
        <dbReference type="Rhea" id="RHEA-COMP:9664"/>
        <dbReference type="Rhea" id="RHEA-COMP:9683"/>
        <dbReference type="ChEBI" id="CHEBI:30616"/>
        <dbReference type="ChEBI" id="CHEBI:33019"/>
        <dbReference type="ChEBI" id="CHEBI:57305"/>
        <dbReference type="ChEBI" id="CHEBI:78442"/>
        <dbReference type="ChEBI" id="CHEBI:78522"/>
        <dbReference type="ChEBI" id="CHEBI:456215"/>
        <dbReference type="EC" id="6.1.1.14"/>
    </reaction>
</comment>
<keyword evidence="9 11" id="KW-0030">Aminoacyl-tRNA synthetase</keyword>
<dbReference type="Pfam" id="PF02092">
    <property type="entry name" value="tRNA_synt_2f"/>
    <property type="match status" value="1"/>
</dbReference>
<evidence type="ECO:0000313" key="13">
    <source>
        <dbReference type="EMBL" id="MCB8879408.1"/>
    </source>
</evidence>
<dbReference type="NCBIfam" id="TIGR00211">
    <property type="entry name" value="glyS"/>
    <property type="match status" value="1"/>
</dbReference>
<dbReference type="Gene3D" id="1.10.730.10">
    <property type="entry name" value="Isoleucyl-tRNA Synthetase, Domain 1"/>
    <property type="match status" value="1"/>
</dbReference>
<feature type="domain" description="DALR anticodon binding" evidence="12">
    <location>
        <begin position="579"/>
        <end position="678"/>
    </location>
</feature>
<dbReference type="SUPFAM" id="SSF109604">
    <property type="entry name" value="HD-domain/PDEase-like"/>
    <property type="match status" value="1"/>
</dbReference>
<keyword evidence="4 11" id="KW-0963">Cytoplasm</keyword>
<evidence type="ECO:0000256" key="11">
    <source>
        <dbReference type="HAMAP-Rule" id="MF_00255"/>
    </source>
</evidence>
<comment type="caution">
    <text evidence="13">The sequence shown here is derived from an EMBL/GenBank/DDBJ whole genome shotgun (WGS) entry which is preliminary data.</text>
</comment>
<evidence type="ECO:0000256" key="1">
    <source>
        <dbReference type="ARBA" id="ARBA00004496"/>
    </source>
</evidence>
<proteinExistence type="inferred from homology"/>
<dbReference type="Pfam" id="PF05746">
    <property type="entry name" value="DALR_1"/>
    <property type="match status" value="1"/>
</dbReference>
<protein>
    <recommendedName>
        <fullName evidence="11">Glycine--tRNA ligase beta subunit</fullName>
        <ecNumber evidence="11">6.1.1.14</ecNumber>
    </recommendedName>
    <alternativeName>
        <fullName evidence="11">Glycyl-tRNA synthetase beta subunit</fullName>
        <shortName evidence="11">GlyRS</shortName>
    </alternativeName>
</protein>
<dbReference type="EC" id="6.1.1.14" evidence="11"/>
<dbReference type="SMART" id="SM00836">
    <property type="entry name" value="DALR_1"/>
    <property type="match status" value="1"/>
</dbReference>
<comment type="subcellular location">
    <subcellularLocation>
        <location evidence="1 11">Cytoplasm</location>
    </subcellularLocation>
</comment>
<evidence type="ECO:0000259" key="12">
    <source>
        <dbReference type="SMART" id="SM00836"/>
    </source>
</evidence>
<dbReference type="InterPro" id="IPR015944">
    <property type="entry name" value="Gly-tRNA-synth_bsu"/>
</dbReference>
<sequence>MAELLLELFSEEIPARMQAQAADNLARLMGEALSALAPSAVRSFHGTRRITWIAEIAAEVPASTINERGPKLGAPEQALAGFLRKHGAARTDIREEGGYFLLEKAIPGRPAAELIAEAMPALLRRFPWPKSMRWGGTSQFTWVRPLRRILCLLDGQVVPFNLALGEDDGHGLTSSDQTEGHRFLSPGAITIAGAADYLDRLRDAHVLADAAERRRVVAEGIEKRASEAGYSIVPDEGLLDEVAGLVEWPVALLGRIDDDFMGLPPEVRQVSMRVNQRYFALTDAAGAPAPAFVFAANIVAPDQGEAIIHGNERVLRARLSDARHFWDLDRAQPLAARLPALEKVTFHAKLGSQSARVARLKALAPIIAQAIGADMVEAERAAELAKADLTTGMVGEFPELQGVMGGYYALHDGETAAVAAAIREHYQPKGPGDAVPTAPVSIAVALAEKIEILVGFFGIGEKPTGSGDPYALRRAALGIIRIIRENALRLSLRQLIDKAQIFFAGVIEENAGLADEVLAFIIERLRVQLRTEGRRHDVLAAAFAAANDDDLTRLLHRTDAIEALLGTKDGENLLAGYRRAANILRIEEKKGAVGSAAIDTALLTEPAEIALASALDRVEGQVTKALGEENFSLAMTQLSELRPVVDEFFDKVTVNADEPGLRTNRLTLLKRLRSLTDLSADFSRLETTGAV</sequence>
<dbReference type="GO" id="GO:0006420">
    <property type="term" value="P:arginyl-tRNA aminoacylation"/>
    <property type="evidence" value="ECO:0007669"/>
    <property type="project" value="InterPro"/>
</dbReference>
<evidence type="ECO:0000256" key="5">
    <source>
        <dbReference type="ARBA" id="ARBA00022598"/>
    </source>
</evidence>
<gene>
    <name evidence="11" type="primary">glyS</name>
    <name evidence="13" type="ORF">ACELLULO517_04125</name>
</gene>
<comment type="subunit">
    <text evidence="3 11">Tetramer of two alpha and two beta subunits.</text>
</comment>
<dbReference type="PROSITE" id="PS50861">
    <property type="entry name" value="AA_TRNA_LIGASE_II_GLYAB"/>
    <property type="match status" value="1"/>
</dbReference>
<dbReference type="PRINTS" id="PR01045">
    <property type="entry name" value="TRNASYNTHGB"/>
</dbReference>
<evidence type="ECO:0000256" key="3">
    <source>
        <dbReference type="ARBA" id="ARBA00011209"/>
    </source>
</evidence>
<evidence type="ECO:0000256" key="2">
    <source>
        <dbReference type="ARBA" id="ARBA00008226"/>
    </source>
</evidence>
<dbReference type="SUPFAM" id="SSF47323">
    <property type="entry name" value="Anticodon-binding domain of a subclass of class I aminoacyl-tRNA synthetases"/>
    <property type="match status" value="1"/>
</dbReference>
<dbReference type="PANTHER" id="PTHR30075:SF2">
    <property type="entry name" value="GLYCINE--TRNA LIGASE, CHLOROPLASTIC_MITOCHONDRIAL 2"/>
    <property type="match status" value="1"/>
</dbReference>
<keyword evidence="5 11" id="KW-0436">Ligase</keyword>
<dbReference type="RefSeq" id="WP_227305996.1">
    <property type="nucleotide sequence ID" value="NZ_JAESVA010000001.1"/>
</dbReference>
<evidence type="ECO:0000256" key="7">
    <source>
        <dbReference type="ARBA" id="ARBA00022840"/>
    </source>
</evidence>
<reference evidence="13 14" key="1">
    <citation type="journal article" date="2021" name="Microorganisms">
        <title>Acidisoma silvae sp. nov. and Acidisomacellulosilytica sp. nov., Two Acidophilic Bacteria Isolated from Decaying Wood, Hydrolyzing Cellulose and Producing Poly-3-hydroxybutyrate.</title>
        <authorList>
            <person name="Mieszkin S."/>
            <person name="Pouder E."/>
            <person name="Uroz S."/>
            <person name="Simon-Colin C."/>
            <person name="Alain K."/>
        </authorList>
    </citation>
    <scope>NUCLEOTIDE SEQUENCE [LARGE SCALE GENOMIC DNA]</scope>
    <source>
        <strain evidence="13 14">HW T5.17</strain>
    </source>
</reference>
<dbReference type="GO" id="GO:0006426">
    <property type="term" value="P:glycyl-tRNA aminoacylation"/>
    <property type="evidence" value="ECO:0007669"/>
    <property type="project" value="UniProtKB-UniRule"/>
</dbReference>
<evidence type="ECO:0000256" key="9">
    <source>
        <dbReference type="ARBA" id="ARBA00023146"/>
    </source>
</evidence>
<dbReference type="GO" id="GO:0004814">
    <property type="term" value="F:arginine-tRNA ligase activity"/>
    <property type="evidence" value="ECO:0007669"/>
    <property type="project" value="InterPro"/>
</dbReference>
<dbReference type="AlphaFoldDB" id="A0A964E326"/>
<dbReference type="Proteomes" id="UP000721844">
    <property type="component" value="Unassembled WGS sequence"/>
</dbReference>
<keyword evidence="8 11" id="KW-0648">Protein biosynthesis</keyword>
<evidence type="ECO:0000313" key="14">
    <source>
        <dbReference type="Proteomes" id="UP000721844"/>
    </source>
</evidence>
<evidence type="ECO:0000256" key="6">
    <source>
        <dbReference type="ARBA" id="ARBA00022741"/>
    </source>
</evidence>
<name>A0A964E326_9PROT</name>
<dbReference type="InterPro" id="IPR009080">
    <property type="entry name" value="tRNAsynth_Ia_anticodon-bd"/>
</dbReference>
<comment type="similarity">
    <text evidence="2 11">Belongs to the class-II aminoacyl-tRNA synthetase family.</text>
</comment>
<dbReference type="PANTHER" id="PTHR30075">
    <property type="entry name" value="GLYCYL-TRNA SYNTHETASE"/>
    <property type="match status" value="1"/>
</dbReference>
<dbReference type="GO" id="GO:0005524">
    <property type="term" value="F:ATP binding"/>
    <property type="evidence" value="ECO:0007669"/>
    <property type="project" value="UniProtKB-UniRule"/>
</dbReference>
<accession>A0A964E326</accession>
<organism evidence="13 14">
    <name type="scientific">Acidisoma cellulosilyticum</name>
    <dbReference type="NCBI Taxonomy" id="2802395"/>
    <lineage>
        <taxon>Bacteria</taxon>
        <taxon>Pseudomonadati</taxon>
        <taxon>Pseudomonadota</taxon>
        <taxon>Alphaproteobacteria</taxon>
        <taxon>Acetobacterales</taxon>
        <taxon>Acidocellaceae</taxon>
        <taxon>Acidisoma</taxon>
    </lineage>
</organism>
<dbReference type="GO" id="GO:0004820">
    <property type="term" value="F:glycine-tRNA ligase activity"/>
    <property type="evidence" value="ECO:0007669"/>
    <property type="project" value="UniProtKB-UniRule"/>
</dbReference>
<dbReference type="GO" id="GO:0005829">
    <property type="term" value="C:cytosol"/>
    <property type="evidence" value="ECO:0007669"/>
    <property type="project" value="TreeGrafter"/>
</dbReference>
<dbReference type="EMBL" id="JAESVA010000001">
    <property type="protein sequence ID" value="MCB8879408.1"/>
    <property type="molecule type" value="Genomic_DNA"/>
</dbReference>